<name>A0ABD5RJR5_9EURY</name>
<accession>A0ABD5RJR5</accession>
<dbReference type="EMBL" id="JBHSQH010000001">
    <property type="protein sequence ID" value="MFC5970555.1"/>
    <property type="molecule type" value="Genomic_DNA"/>
</dbReference>
<evidence type="ECO:0000313" key="1">
    <source>
        <dbReference type="EMBL" id="MFC5970555.1"/>
    </source>
</evidence>
<reference evidence="1 2" key="1">
    <citation type="journal article" date="2019" name="Int. J. Syst. Evol. Microbiol.">
        <title>The Global Catalogue of Microorganisms (GCM) 10K type strain sequencing project: providing services to taxonomists for standard genome sequencing and annotation.</title>
        <authorList>
            <consortium name="The Broad Institute Genomics Platform"/>
            <consortium name="The Broad Institute Genome Sequencing Center for Infectious Disease"/>
            <person name="Wu L."/>
            <person name="Ma J."/>
        </authorList>
    </citation>
    <scope>NUCLEOTIDE SEQUENCE [LARGE SCALE GENOMIC DNA]</scope>
    <source>
        <strain evidence="1 2">CGMCC 1.12543</strain>
    </source>
</reference>
<evidence type="ECO:0008006" key="3">
    <source>
        <dbReference type="Google" id="ProtNLM"/>
    </source>
</evidence>
<organism evidence="1 2">
    <name type="scientific">Halomarina salina</name>
    <dbReference type="NCBI Taxonomy" id="1872699"/>
    <lineage>
        <taxon>Archaea</taxon>
        <taxon>Methanobacteriati</taxon>
        <taxon>Methanobacteriota</taxon>
        <taxon>Stenosarchaea group</taxon>
        <taxon>Halobacteria</taxon>
        <taxon>Halobacteriales</taxon>
        <taxon>Natronomonadaceae</taxon>
        <taxon>Halomarina</taxon>
    </lineage>
</organism>
<dbReference type="SUPFAM" id="SSF49503">
    <property type="entry name" value="Cupredoxins"/>
    <property type="match status" value="1"/>
</dbReference>
<dbReference type="RefSeq" id="WP_247419974.1">
    <property type="nucleotide sequence ID" value="NZ_JALLGW010000002.1"/>
</dbReference>
<keyword evidence="2" id="KW-1185">Reference proteome</keyword>
<dbReference type="AlphaFoldDB" id="A0ABD5RJR5"/>
<comment type="caution">
    <text evidence="1">The sequence shown here is derived from an EMBL/GenBank/DDBJ whole genome shotgun (WGS) entry which is preliminary data.</text>
</comment>
<dbReference type="Proteomes" id="UP001596099">
    <property type="component" value="Unassembled WGS sequence"/>
</dbReference>
<protein>
    <recommendedName>
        <fullName evidence="3">Proteinase inhibitor I42 chagasin domain-containing protein</fullName>
    </recommendedName>
</protein>
<dbReference type="Gene3D" id="2.60.40.420">
    <property type="entry name" value="Cupredoxins - blue copper proteins"/>
    <property type="match status" value="1"/>
</dbReference>
<gene>
    <name evidence="1" type="ORF">ACFPYI_04350</name>
</gene>
<sequence>MNRRRFLGATGGLLTALAGCTALGGDGPQGHPMSAGYEDNPIVYSNGTLQLTGPDQPVRAGDHVEFTLRNVGDETIESGCGSSWTIQRNDGESWRELIYTTARGGAGCAAPLAPGESRTTRLTLDKAGIEDSIGGTLVEEFTSGQYRFVWLGTDPFLAVRFRIDASQ</sequence>
<dbReference type="InterPro" id="IPR008972">
    <property type="entry name" value="Cupredoxin"/>
</dbReference>
<dbReference type="PROSITE" id="PS51257">
    <property type="entry name" value="PROKAR_LIPOPROTEIN"/>
    <property type="match status" value="1"/>
</dbReference>
<evidence type="ECO:0000313" key="2">
    <source>
        <dbReference type="Proteomes" id="UP001596099"/>
    </source>
</evidence>
<proteinExistence type="predicted"/>